<dbReference type="InterPro" id="IPR053134">
    <property type="entry name" value="RNA-dir_DNA_polymerase"/>
</dbReference>
<dbReference type="Pfam" id="PF00078">
    <property type="entry name" value="RVT_1"/>
    <property type="match status" value="1"/>
</dbReference>
<keyword evidence="3" id="KW-0808">Transferase</keyword>
<proteinExistence type="predicted"/>
<dbReference type="PANTHER" id="PTHR24559">
    <property type="entry name" value="TRANSPOSON TY3-I GAG-POL POLYPROTEIN"/>
    <property type="match status" value="1"/>
</dbReference>
<sequence>MNNDMPEGRKSSNSVKLKPLNASVDEPPEVELITATTILSSSQDPNSTRKKKNTNPKDQEKTTFTCPYGTFAYRRMPFGLCNAPGTFQRCMMAIFHDMIEKTMEVFMDDFSVFGDSFSTCLTHLEKMLKRCEDTNLSLNWEKSHFMVKEGIVLGHKISKSGLEVDRAKVEVIAKLPHPTSVKGVKNLTYSKLAKVTVLGDTMCQFKHSKKNFDFRILWPTIYKEAHDFVTRVTIVNVKEKLSNVMNAHKTPSKFAKSLTSGALILWGRSRHPIGNSTILVAVNYLSKWVEAKALPPMMPELSANF</sequence>
<keyword evidence="3" id="KW-0695">RNA-directed DNA polymerase</keyword>
<keyword evidence="4" id="KW-1185">Reference proteome</keyword>
<organism evidence="3 4">
    <name type="scientific">Tanacetum coccineum</name>
    <dbReference type="NCBI Taxonomy" id="301880"/>
    <lineage>
        <taxon>Eukaryota</taxon>
        <taxon>Viridiplantae</taxon>
        <taxon>Streptophyta</taxon>
        <taxon>Embryophyta</taxon>
        <taxon>Tracheophyta</taxon>
        <taxon>Spermatophyta</taxon>
        <taxon>Magnoliopsida</taxon>
        <taxon>eudicotyledons</taxon>
        <taxon>Gunneridae</taxon>
        <taxon>Pentapetalae</taxon>
        <taxon>asterids</taxon>
        <taxon>campanulids</taxon>
        <taxon>Asterales</taxon>
        <taxon>Asteraceae</taxon>
        <taxon>Asteroideae</taxon>
        <taxon>Anthemideae</taxon>
        <taxon>Anthemidinae</taxon>
        <taxon>Tanacetum</taxon>
    </lineage>
</organism>
<reference evidence="3" key="2">
    <citation type="submission" date="2022-01" db="EMBL/GenBank/DDBJ databases">
        <authorList>
            <person name="Yamashiro T."/>
            <person name="Shiraishi A."/>
            <person name="Satake H."/>
            <person name="Nakayama K."/>
        </authorList>
    </citation>
    <scope>NUCLEOTIDE SEQUENCE</scope>
</reference>
<feature type="compositionally biased region" description="Polar residues" evidence="1">
    <location>
        <begin position="34"/>
        <end position="46"/>
    </location>
</feature>
<dbReference type="InterPro" id="IPR043502">
    <property type="entry name" value="DNA/RNA_pol_sf"/>
</dbReference>
<dbReference type="EMBL" id="BQNB010018286">
    <property type="protein sequence ID" value="GJT72738.1"/>
    <property type="molecule type" value="Genomic_DNA"/>
</dbReference>
<evidence type="ECO:0000313" key="3">
    <source>
        <dbReference type="EMBL" id="GJT72738.1"/>
    </source>
</evidence>
<feature type="compositionally biased region" description="Basic and acidic residues" evidence="1">
    <location>
        <begin position="1"/>
        <end position="10"/>
    </location>
</feature>
<keyword evidence="3" id="KW-0548">Nucleotidyltransferase</keyword>
<dbReference type="CDD" id="cd01647">
    <property type="entry name" value="RT_LTR"/>
    <property type="match status" value="1"/>
</dbReference>
<name>A0ABQ5GBQ1_9ASTR</name>
<evidence type="ECO:0000256" key="1">
    <source>
        <dbReference type="SAM" id="MobiDB-lite"/>
    </source>
</evidence>
<evidence type="ECO:0000313" key="4">
    <source>
        <dbReference type="Proteomes" id="UP001151760"/>
    </source>
</evidence>
<accession>A0ABQ5GBQ1</accession>
<comment type="caution">
    <text evidence="3">The sequence shown here is derived from an EMBL/GenBank/DDBJ whole genome shotgun (WGS) entry which is preliminary data.</text>
</comment>
<protein>
    <submittedName>
        <fullName evidence="3">Reverse transcriptase domain-containing protein</fullName>
    </submittedName>
</protein>
<dbReference type="InterPro" id="IPR043128">
    <property type="entry name" value="Rev_trsase/Diguanyl_cyclase"/>
</dbReference>
<dbReference type="Gene3D" id="3.30.70.270">
    <property type="match status" value="1"/>
</dbReference>
<dbReference type="Gene3D" id="3.10.10.10">
    <property type="entry name" value="HIV Type 1 Reverse Transcriptase, subunit A, domain 1"/>
    <property type="match status" value="1"/>
</dbReference>
<dbReference type="InterPro" id="IPR000477">
    <property type="entry name" value="RT_dom"/>
</dbReference>
<reference evidence="3" key="1">
    <citation type="journal article" date="2022" name="Int. J. Mol. Sci.">
        <title>Draft Genome of Tanacetum Coccineum: Genomic Comparison of Closely Related Tanacetum-Family Plants.</title>
        <authorList>
            <person name="Yamashiro T."/>
            <person name="Shiraishi A."/>
            <person name="Nakayama K."/>
            <person name="Satake H."/>
        </authorList>
    </citation>
    <scope>NUCLEOTIDE SEQUENCE</scope>
</reference>
<dbReference type="SUPFAM" id="SSF56672">
    <property type="entry name" value="DNA/RNA polymerases"/>
    <property type="match status" value="1"/>
</dbReference>
<gene>
    <name evidence="3" type="ORF">Tco_1032024</name>
</gene>
<dbReference type="PANTHER" id="PTHR24559:SF432">
    <property type="entry name" value="RNA-DIRECTED DNA POLYMERASE HOMOLOG"/>
    <property type="match status" value="1"/>
</dbReference>
<dbReference type="GO" id="GO:0003964">
    <property type="term" value="F:RNA-directed DNA polymerase activity"/>
    <property type="evidence" value="ECO:0007669"/>
    <property type="project" value="UniProtKB-KW"/>
</dbReference>
<dbReference type="Proteomes" id="UP001151760">
    <property type="component" value="Unassembled WGS sequence"/>
</dbReference>
<feature type="domain" description="Reverse transcriptase" evidence="2">
    <location>
        <begin position="56"/>
        <end position="157"/>
    </location>
</feature>
<evidence type="ECO:0000259" key="2">
    <source>
        <dbReference type="Pfam" id="PF00078"/>
    </source>
</evidence>
<feature type="region of interest" description="Disordered" evidence="1">
    <location>
        <begin position="1"/>
        <end position="59"/>
    </location>
</feature>